<gene>
    <name evidence="2" type="ORF">H9L09_07825</name>
</gene>
<evidence type="ECO:0000313" key="2">
    <source>
        <dbReference type="EMBL" id="QNN54239.1"/>
    </source>
</evidence>
<dbReference type="Gene3D" id="3.40.630.30">
    <property type="match status" value="1"/>
</dbReference>
<dbReference type="SUPFAM" id="SSF55729">
    <property type="entry name" value="Acyl-CoA N-acyltransferases (Nat)"/>
    <property type="match status" value="1"/>
</dbReference>
<evidence type="ECO:0000313" key="3">
    <source>
        <dbReference type="Proteomes" id="UP000515947"/>
    </source>
</evidence>
<feature type="domain" description="N-acetyltransferase" evidence="1">
    <location>
        <begin position="5"/>
        <end position="169"/>
    </location>
</feature>
<dbReference type="CDD" id="cd04301">
    <property type="entry name" value="NAT_SF"/>
    <property type="match status" value="1"/>
</dbReference>
<keyword evidence="3" id="KW-1185">Reference proteome</keyword>
<accession>A0A7G9RF64</accession>
<keyword evidence="2" id="KW-0808">Transferase</keyword>
<dbReference type="PROSITE" id="PS51186">
    <property type="entry name" value="GNAT"/>
    <property type="match status" value="1"/>
</dbReference>
<dbReference type="AlphaFoldDB" id="A0A7G9RF64"/>
<dbReference type="KEGG" id="nmes:H9L09_07825"/>
<dbReference type="RefSeq" id="WP_187580079.1">
    <property type="nucleotide sequence ID" value="NZ_CP060713.1"/>
</dbReference>
<evidence type="ECO:0000259" key="1">
    <source>
        <dbReference type="PROSITE" id="PS51186"/>
    </source>
</evidence>
<sequence length="192" mass="20535">MATETRLRDGTPALTWALLPGDRDRIAAGYENLDPESRFHRFLAAVPHLTEAMLQNLVDDVDGVDHVALVRFVFDEPDVGLPAGVARMIRYDDDPTTADVAVTVAEEFRGRGVATALLEELLLERPRGVTRLLTRVAADNPASLAMLRRLGPTTVTPVDEGAVLSVTVELPPATEVEPAGAVPAAGAVEHAD</sequence>
<reference evidence="2 3" key="1">
    <citation type="submission" date="2020-08" db="EMBL/GenBank/DDBJ databases">
        <title>Genome sequence of Nocardioides mesophilus KACC 16243T.</title>
        <authorList>
            <person name="Hyun D.-W."/>
            <person name="Bae J.-W."/>
        </authorList>
    </citation>
    <scope>NUCLEOTIDE SEQUENCE [LARGE SCALE GENOMIC DNA]</scope>
    <source>
        <strain evidence="2 3">KACC 16243</strain>
    </source>
</reference>
<protein>
    <submittedName>
        <fullName evidence="2">GNAT family N-acetyltransferase</fullName>
    </submittedName>
</protein>
<name>A0A7G9RF64_9ACTN</name>
<proteinExistence type="predicted"/>
<dbReference type="Pfam" id="PF00583">
    <property type="entry name" value="Acetyltransf_1"/>
    <property type="match status" value="1"/>
</dbReference>
<dbReference type="EMBL" id="CP060713">
    <property type="protein sequence ID" value="QNN54239.1"/>
    <property type="molecule type" value="Genomic_DNA"/>
</dbReference>
<organism evidence="2 3">
    <name type="scientific">Nocardioides mesophilus</name>
    <dbReference type="NCBI Taxonomy" id="433659"/>
    <lineage>
        <taxon>Bacteria</taxon>
        <taxon>Bacillati</taxon>
        <taxon>Actinomycetota</taxon>
        <taxon>Actinomycetes</taxon>
        <taxon>Propionibacteriales</taxon>
        <taxon>Nocardioidaceae</taxon>
        <taxon>Nocardioides</taxon>
    </lineage>
</organism>
<dbReference type="InterPro" id="IPR000182">
    <property type="entry name" value="GNAT_dom"/>
</dbReference>
<dbReference type="Proteomes" id="UP000515947">
    <property type="component" value="Chromosome"/>
</dbReference>
<dbReference type="InterPro" id="IPR016181">
    <property type="entry name" value="Acyl_CoA_acyltransferase"/>
</dbReference>
<dbReference type="GO" id="GO:0016747">
    <property type="term" value="F:acyltransferase activity, transferring groups other than amino-acyl groups"/>
    <property type="evidence" value="ECO:0007669"/>
    <property type="project" value="InterPro"/>
</dbReference>